<dbReference type="EMBL" id="JAZDRO010000002">
    <property type="protein sequence ID" value="MEE2566191.1"/>
    <property type="molecule type" value="Genomic_DNA"/>
</dbReference>
<feature type="domain" description="Flagellin C-terminal" evidence="4">
    <location>
        <begin position="225"/>
        <end position="303"/>
    </location>
</feature>
<dbReference type="InterPro" id="IPR001492">
    <property type="entry name" value="Flagellin"/>
</dbReference>
<dbReference type="PANTHER" id="PTHR42792">
    <property type="entry name" value="FLAGELLIN"/>
    <property type="match status" value="1"/>
</dbReference>
<evidence type="ECO:0000313" key="5">
    <source>
        <dbReference type="EMBL" id="MEE2566191.1"/>
    </source>
</evidence>
<evidence type="ECO:0000256" key="3">
    <source>
        <dbReference type="ARBA" id="ARBA00023143"/>
    </source>
</evidence>
<dbReference type="PANTHER" id="PTHR42792:SF1">
    <property type="entry name" value="FLAGELLAR HOOK-ASSOCIATED PROTEIN 3"/>
    <property type="match status" value="1"/>
</dbReference>
<proteinExistence type="inferred from homology"/>
<dbReference type="Gene3D" id="1.20.1330.10">
    <property type="entry name" value="f41 fragment of flagellin, N-terminal domain"/>
    <property type="match status" value="1"/>
</dbReference>
<dbReference type="SUPFAM" id="SSF64518">
    <property type="entry name" value="Phase 1 flagellin"/>
    <property type="match status" value="1"/>
</dbReference>
<protein>
    <submittedName>
        <fullName evidence="5">Flagellin</fullName>
    </submittedName>
</protein>
<comment type="caution">
    <text evidence="5">The sequence shown here is derived from an EMBL/GenBank/DDBJ whole genome shotgun (WGS) entry which is preliminary data.</text>
</comment>
<gene>
    <name evidence="5" type="ORF">V0U35_05815</name>
</gene>
<reference evidence="5 6" key="1">
    <citation type="submission" date="2024-01" db="EMBL/GenBank/DDBJ databases">
        <title>Hyphobacterium bacterium isolated from marine sediment.</title>
        <authorList>
            <person name="Zhao S."/>
        </authorList>
    </citation>
    <scope>NUCLEOTIDE SEQUENCE [LARGE SCALE GENOMIC DNA]</scope>
    <source>
        <strain evidence="5 6">Y60-23</strain>
    </source>
</reference>
<accession>A0ABU7LXI8</accession>
<keyword evidence="3" id="KW-0975">Bacterial flagellum</keyword>
<comment type="subcellular location">
    <subcellularLocation>
        <location evidence="1">Bacterial flagellum</location>
    </subcellularLocation>
</comment>
<evidence type="ECO:0000256" key="1">
    <source>
        <dbReference type="ARBA" id="ARBA00004365"/>
    </source>
</evidence>
<evidence type="ECO:0000313" key="6">
    <source>
        <dbReference type="Proteomes" id="UP001310692"/>
    </source>
</evidence>
<evidence type="ECO:0000256" key="2">
    <source>
        <dbReference type="ARBA" id="ARBA00005709"/>
    </source>
</evidence>
<comment type="similarity">
    <text evidence="2">Belongs to the bacterial flagellin family.</text>
</comment>
<dbReference type="InterPro" id="IPR046358">
    <property type="entry name" value="Flagellin_C"/>
</dbReference>
<dbReference type="Proteomes" id="UP001310692">
    <property type="component" value="Unassembled WGS sequence"/>
</dbReference>
<keyword evidence="5" id="KW-0282">Flagellum</keyword>
<dbReference type="RefSeq" id="WP_330195731.1">
    <property type="nucleotide sequence ID" value="NZ_JAZDRO010000002.1"/>
</dbReference>
<keyword evidence="5" id="KW-0966">Cell projection</keyword>
<evidence type="ECO:0000259" key="4">
    <source>
        <dbReference type="Pfam" id="PF00700"/>
    </source>
</evidence>
<organism evidence="5 6">
    <name type="scientific">Hyphobacterium marinum</name>
    <dbReference type="NCBI Taxonomy" id="3116574"/>
    <lineage>
        <taxon>Bacteria</taxon>
        <taxon>Pseudomonadati</taxon>
        <taxon>Pseudomonadota</taxon>
        <taxon>Alphaproteobacteria</taxon>
        <taxon>Maricaulales</taxon>
        <taxon>Maricaulaceae</taxon>
        <taxon>Hyphobacterium</taxon>
    </lineage>
</organism>
<sequence>MTRIATNAASQSALLDLMRAQRAVHDAQQQLSTGKLAQDLKGIGHRAESLSAAYGAKSRAQSYEEAAIRTSAKLEMTDTALGKLSEAATELRLALTTTDGTFIMDQVQVAFEKARNVMSMQHAGAYLFGGTRGDTDPFAADTLDDLVAAASVDDVFVTSNRRTAVRLDDHISVETGFLAGEVGRDLFAAFKRIAEFDAGANGPFDGPLDATQQAYVQAEIANVLNAFDRLNDRVGENGARQSQVENLQQSQKDKAVYLDQLIGNLEDADMADAASRLQQAQAAVEVSAATFSSLSQVSLLPFLR</sequence>
<name>A0ABU7LXI8_9PROT</name>
<keyword evidence="5" id="KW-0969">Cilium</keyword>
<keyword evidence="6" id="KW-1185">Reference proteome</keyword>
<dbReference type="Pfam" id="PF00700">
    <property type="entry name" value="Flagellin_C"/>
    <property type="match status" value="1"/>
</dbReference>